<keyword evidence="5 7" id="KW-0472">Membrane</keyword>
<dbReference type="InterPro" id="IPR007277">
    <property type="entry name" value="Svp26/Tex261"/>
</dbReference>
<evidence type="ECO:0000256" key="6">
    <source>
        <dbReference type="SAM" id="MobiDB-lite"/>
    </source>
</evidence>
<reference evidence="8" key="1">
    <citation type="submission" date="2014-08" db="EMBL/GenBank/DDBJ databases">
        <authorList>
            <person name="Sharma Rahul"/>
            <person name="Thines Marco"/>
        </authorList>
    </citation>
    <scope>NUCLEOTIDE SEQUENCE</scope>
</reference>
<accession>A0A0F7SPW8</accession>
<evidence type="ECO:0000313" key="8">
    <source>
        <dbReference type="EMBL" id="CED83426.1"/>
    </source>
</evidence>
<dbReference type="Pfam" id="PF04148">
    <property type="entry name" value="Erv26"/>
    <property type="match status" value="1"/>
</dbReference>
<keyword evidence="3 7" id="KW-0812">Transmembrane</keyword>
<evidence type="ECO:0000256" key="3">
    <source>
        <dbReference type="ARBA" id="ARBA00022692"/>
    </source>
</evidence>
<organism evidence="8">
    <name type="scientific">Phaffia rhodozyma</name>
    <name type="common">Yeast</name>
    <name type="synonym">Xanthophyllomyces dendrorhous</name>
    <dbReference type="NCBI Taxonomy" id="264483"/>
    <lineage>
        <taxon>Eukaryota</taxon>
        <taxon>Fungi</taxon>
        <taxon>Dikarya</taxon>
        <taxon>Basidiomycota</taxon>
        <taxon>Agaricomycotina</taxon>
        <taxon>Tremellomycetes</taxon>
        <taxon>Cystofilobasidiales</taxon>
        <taxon>Mrakiaceae</taxon>
        <taxon>Phaffia</taxon>
    </lineage>
</organism>
<dbReference type="GO" id="GO:0097020">
    <property type="term" value="F:COPII receptor activity"/>
    <property type="evidence" value="ECO:0007669"/>
    <property type="project" value="InterPro"/>
</dbReference>
<feature type="transmembrane region" description="Helical" evidence="7">
    <location>
        <begin position="53"/>
        <end position="82"/>
    </location>
</feature>
<feature type="transmembrane region" description="Helical" evidence="7">
    <location>
        <begin position="154"/>
        <end position="176"/>
    </location>
</feature>
<feature type="region of interest" description="Disordered" evidence="6">
    <location>
        <begin position="230"/>
        <end position="296"/>
    </location>
</feature>
<keyword evidence="4 7" id="KW-1133">Transmembrane helix</keyword>
<dbReference type="GO" id="GO:0030134">
    <property type="term" value="C:COPII-coated ER to Golgi transport vesicle"/>
    <property type="evidence" value="ECO:0007669"/>
    <property type="project" value="TreeGrafter"/>
</dbReference>
<feature type="compositionally biased region" description="Polar residues" evidence="6">
    <location>
        <begin position="246"/>
        <end position="256"/>
    </location>
</feature>
<dbReference type="EMBL" id="LN483142">
    <property type="protein sequence ID" value="CED83426.1"/>
    <property type="molecule type" value="Genomic_DNA"/>
</dbReference>
<proteinExistence type="inferred from homology"/>
<evidence type="ECO:0000256" key="2">
    <source>
        <dbReference type="ARBA" id="ARBA00008096"/>
    </source>
</evidence>
<evidence type="ECO:0000256" key="5">
    <source>
        <dbReference type="ARBA" id="ARBA00023136"/>
    </source>
</evidence>
<feature type="transmembrane region" description="Helical" evidence="7">
    <location>
        <begin position="12"/>
        <end position="32"/>
    </location>
</feature>
<dbReference type="GO" id="GO:0006888">
    <property type="term" value="P:endoplasmic reticulum to Golgi vesicle-mediated transport"/>
    <property type="evidence" value="ECO:0007669"/>
    <property type="project" value="InterPro"/>
</dbReference>
<name>A0A0F7SPW8_PHARH</name>
<dbReference type="PANTHER" id="PTHR13144:SF0">
    <property type="entry name" value="PROTEIN TEX261"/>
    <property type="match status" value="1"/>
</dbReference>
<dbReference type="PANTHER" id="PTHR13144">
    <property type="entry name" value="TEX261 PROTEIN"/>
    <property type="match status" value="1"/>
</dbReference>
<evidence type="ECO:0000256" key="1">
    <source>
        <dbReference type="ARBA" id="ARBA00004141"/>
    </source>
</evidence>
<feature type="transmembrane region" description="Helical" evidence="7">
    <location>
        <begin position="94"/>
        <end position="116"/>
    </location>
</feature>
<dbReference type="AlphaFoldDB" id="A0A0F7SPW8"/>
<feature type="region of interest" description="Disordered" evidence="6">
    <location>
        <begin position="317"/>
        <end position="369"/>
    </location>
</feature>
<sequence length="369" mass="39649">MITALHTASYVAAIAGFLFITLSLASGLLWIAEVIEEHTKLAKVVGRRSVYAIIAFHLILLVVDKLPALLIFFSIFCHLVYLQNFSKTWPLISLSSPSFIASCLLVLVDHLVWFYYFSEHVKPVNQGGLGVSGGYHRPTYSNTSGMRGYGKEGLGFMDVVTFFGICVWFMPLYLFLSLSANDNALPSFGTSQAPTTSQNDLQSGRSIGKTILTPFSILFSTLSLSRSSSSRSTEGLLAPSAPSGPYTPSANQQSVYSPWGERAPTSLPSSPMRAPMFKSPPPQSPSRMTPGGSSSLIGRNAFREELENSNARNINLLSLTPPNAPRRAVSDHGVFKSESSPRGGLGTTAEVSLEGGAIGRKSGKGGKDD</sequence>
<dbReference type="GO" id="GO:0005789">
    <property type="term" value="C:endoplasmic reticulum membrane"/>
    <property type="evidence" value="ECO:0007669"/>
    <property type="project" value="TreeGrafter"/>
</dbReference>
<comment type="subcellular location">
    <subcellularLocation>
        <location evidence="1">Membrane</location>
        <topology evidence="1">Multi-pass membrane protein</topology>
    </subcellularLocation>
</comment>
<evidence type="ECO:0000256" key="7">
    <source>
        <dbReference type="SAM" id="Phobius"/>
    </source>
</evidence>
<evidence type="ECO:0000256" key="4">
    <source>
        <dbReference type="ARBA" id="ARBA00022989"/>
    </source>
</evidence>
<dbReference type="GO" id="GO:0000139">
    <property type="term" value="C:Golgi membrane"/>
    <property type="evidence" value="ECO:0007669"/>
    <property type="project" value="TreeGrafter"/>
</dbReference>
<feature type="compositionally biased region" description="Polar residues" evidence="6">
    <location>
        <begin position="285"/>
        <end position="296"/>
    </location>
</feature>
<protein>
    <submittedName>
        <fullName evidence="8">Predicted mitochondrial cholesterol transporter</fullName>
    </submittedName>
</protein>
<comment type="similarity">
    <text evidence="2">Belongs to the SVP26 family.</text>
</comment>